<gene>
    <name evidence="5" type="ORF">BCL74_1317</name>
</gene>
<dbReference type="RefSeq" id="WP_121218474.1">
    <property type="nucleotide sequence ID" value="NZ_RBIG01000001.1"/>
</dbReference>
<dbReference type="CDD" id="cd00090">
    <property type="entry name" value="HTH_ARSR"/>
    <property type="match status" value="1"/>
</dbReference>
<dbReference type="EMBL" id="RBIG01000001">
    <property type="protein sequence ID" value="RKQ73528.1"/>
    <property type="molecule type" value="Genomic_DNA"/>
</dbReference>
<evidence type="ECO:0000256" key="2">
    <source>
        <dbReference type="ARBA" id="ARBA00023125"/>
    </source>
</evidence>
<dbReference type="InterPro" id="IPR036390">
    <property type="entry name" value="WH_DNA-bd_sf"/>
</dbReference>
<feature type="domain" description="HTH arsR-type" evidence="4">
    <location>
        <begin position="6"/>
        <end position="101"/>
    </location>
</feature>
<evidence type="ECO:0000259" key="4">
    <source>
        <dbReference type="PROSITE" id="PS50987"/>
    </source>
</evidence>
<evidence type="ECO:0000313" key="6">
    <source>
        <dbReference type="Proteomes" id="UP000277424"/>
    </source>
</evidence>
<dbReference type="Pfam" id="PF12840">
    <property type="entry name" value="HTH_20"/>
    <property type="match status" value="1"/>
</dbReference>
<name>A0A420WR52_9PROT</name>
<dbReference type="PRINTS" id="PR00778">
    <property type="entry name" value="HTHARSR"/>
</dbReference>
<dbReference type="Proteomes" id="UP000277424">
    <property type="component" value="Unassembled WGS sequence"/>
</dbReference>
<dbReference type="SMART" id="SM00418">
    <property type="entry name" value="HTH_ARSR"/>
    <property type="match status" value="1"/>
</dbReference>
<keyword evidence="1" id="KW-0805">Transcription regulation</keyword>
<dbReference type="SUPFAM" id="SSF46785">
    <property type="entry name" value="Winged helix' DNA-binding domain"/>
    <property type="match status" value="1"/>
</dbReference>
<keyword evidence="3" id="KW-0804">Transcription</keyword>
<dbReference type="AlphaFoldDB" id="A0A420WR52"/>
<comment type="caution">
    <text evidence="5">The sequence shown here is derived from an EMBL/GenBank/DDBJ whole genome shotgun (WGS) entry which is preliminary data.</text>
</comment>
<reference evidence="5 6" key="1">
    <citation type="submission" date="2018-10" db="EMBL/GenBank/DDBJ databases">
        <title>Comparative analysis of microorganisms from saline springs in Andes Mountain Range, Colombia.</title>
        <authorList>
            <person name="Rubin E."/>
        </authorList>
    </citation>
    <scope>NUCLEOTIDE SEQUENCE [LARGE SCALE GENOMIC DNA]</scope>
    <source>
        <strain evidence="5 6">USBA 36</strain>
    </source>
</reference>
<accession>A0A420WR52</accession>
<dbReference type="InterPro" id="IPR011991">
    <property type="entry name" value="ArsR-like_HTH"/>
</dbReference>
<proteinExistence type="predicted"/>
<dbReference type="PANTHER" id="PTHR43132">
    <property type="entry name" value="ARSENICAL RESISTANCE OPERON REPRESSOR ARSR-RELATED"/>
    <property type="match status" value="1"/>
</dbReference>
<evidence type="ECO:0000256" key="3">
    <source>
        <dbReference type="ARBA" id="ARBA00023163"/>
    </source>
</evidence>
<keyword evidence="2 5" id="KW-0238">DNA-binding</keyword>
<dbReference type="InterPro" id="IPR001845">
    <property type="entry name" value="HTH_ArsR_DNA-bd_dom"/>
</dbReference>
<dbReference type="GO" id="GO:0003677">
    <property type="term" value="F:DNA binding"/>
    <property type="evidence" value="ECO:0007669"/>
    <property type="project" value="UniProtKB-KW"/>
</dbReference>
<dbReference type="InterPro" id="IPR036388">
    <property type="entry name" value="WH-like_DNA-bd_sf"/>
</dbReference>
<evidence type="ECO:0000256" key="1">
    <source>
        <dbReference type="ARBA" id="ARBA00023015"/>
    </source>
</evidence>
<dbReference type="InterPro" id="IPR051011">
    <property type="entry name" value="Metal_resp_trans_reg"/>
</dbReference>
<dbReference type="PANTHER" id="PTHR43132:SF6">
    <property type="entry name" value="HTH-TYPE TRANSCRIPTIONAL REPRESSOR CZRA"/>
    <property type="match status" value="1"/>
</dbReference>
<sequence>MRPLFHPDTEAITLQGVLHALSDPARLAIVRALRESPDLSCSKAAPVPEMAKSTLSNHFRILREAGLLCSRREGTQYANCLRLDDLDARFPGLLDAILNAAEPSRR</sequence>
<dbReference type="OrthoDB" id="7192471at2"/>
<dbReference type="PROSITE" id="PS50987">
    <property type="entry name" value="HTH_ARSR_2"/>
    <property type="match status" value="1"/>
</dbReference>
<evidence type="ECO:0000313" key="5">
    <source>
        <dbReference type="EMBL" id="RKQ73528.1"/>
    </source>
</evidence>
<dbReference type="Gene3D" id="1.10.10.10">
    <property type="entry name" value="Winged helix-like DNA-binding domain superfamily/Winged helix DNA-binding domain"/>
    <property type="match status" value="1"/>
</dbReference>
<protein>
    <submittedName>
        <fullName evidence="5">DNA-binding transcriptional ArsR family regulator</fullName>
    </submittedName>
</protein>
<organism evidence="5 6">
    <name type="scientific">Oceanibaculum indicum</name>
    <dbReference type="NCBI Taxonomy" id="526216"/>
    <lineage>
        <taxon>Bacteria</taxon>
        <taxon>Pseudomonadati</taxon>
        <taxon>Pseudomonadota</taxon>
        <taxon>Alphaproteobacteria</taxon>
        <taxon>Rhodospirillales</taxon>
        <taxon>Oceanibaculaceae</taxon>
        <taxon>Oceanibaculum</taxon>
    </lineage>
</organism>
<dbReference type="GO" id="GO:0003700">
    <property type="term" value="F:DNA-binding transcription factor activity"/>
    <property type="evidence" value="ECO:0007669"/>
    <property type="project" value="InterPro"/>
</dbReference>